<dbReference type="InterPro" id="IPR019591">
    <property type="entry name" value="Mrp/NBP35_ATP-bd"/>
</dbReference>
<dbReference type="GO" id="GO:0140663">
    <property type="term" value="F:ATP-dependent FeS chaperone activity"/>
    <property type="evidence" value="ECO:0007669"/>
    <property type="project" value="InterPro"/>
</dbReference>
<comment type="subunit">
    <text evidence="8">Homodimer.</text>
</comment>
<dbReference type="GO" id="GO:0016226">
    <property type="term" value="P:iron-sulfur cluster assembly"/>
    <property type="evidence" value="ECO:0007669"/>
    <property type="project" value="InterPro"/>
</dbReference>
<dbReference type="PROSITE" id="PS01215">
    <property type="entry name" value="MRP"/>
    <property type="match status" value="1"/>
</dbReference>
<dbReference type="EMBL" id="LJZR01000072">
    <property type="protein sequence ID" value="KPQ32030.1"/>
    <property type="molecule type" value="Genomic_DNA"/>
</dbReference>
<proteinExistence type="inferred from homology"/>
<dbReference type="AlphaFoldDB" id="A0A0P7YPQ9"/>
<evidence type="ECO:0000256" key="2">
    <source>
        <dbReference type="ARBA" id="ARBA00008205"/>
    </source>
</evidence>
<feature type="domain" description="MIP18 family-like" evidence="9">
    <location>
        <begin position="41"/>
        <end position="106"/>
    </location>
</feature>
<comment type="similarity">
    <text evidence="1">In the N-terminal section; belongs to the MIP18 family.</text>
</comment>
<dbReference type="InterPro" id="IPR000808">
    <property type="entry name" value="Mrp-like_CS"/>
</dbReference>
<dbReference type="InterPro" id="IPR034904">
    <property type="entry name" value="FSCA_dom_sf"/>
</dbReference>
<organism evidence="10 11">
    <name type="scientific">Phormidesmis priestleyi Ana</name>
    <dbReference type="NCBI Taxonomy" id="1666911"/>
    <lineage>
        <taxon>Bacteria</taxon>
        <taxon>Bacillati</taxon>
        <taxon>Cyanobacteriota</taxon>
        <taxon>Cyanophyceae</taxon>
        <taxon>Leptolyngbyales</taxon>
        <taxon>Leptolyngbyaceae</taxon>
        <taxon>Phormidesmis</taxon>
    </lineage>
</organism>
<keyword evidence="3 8" id="KW-0479">Metal-binding</keyword>
<evidence type="ECO:0000259" key="9">
    <source>
        <dbReference type="Pfam" id="PF01883"/>
    </source>
</evidence>
<dbReference type="SUPFAM" id="SSF52540">
    <property type="entry name" value="P-loop containing nucleoside triphosphate hydrolases"/>
    <property type="match status" value="1"/>
</dbReference>
<dbReference type="Pfam" id="PF01883">
    <property type="entry name" value="FeS_assembly_P"/>
    <property type="match status" value="1"/>
</dbReference>
<dbReference type="PATRIC" id="fig|1666911.3.peg.4370"/>
<comment type="caution">
    <text evidence="10">The sequence shown here is derived from an EMBL/GenBank/DDBJ whole genome shotgun (WGS) entry which is preliminary data.</text>
</comment>
<dbReference type="CDD" id="cd02037">
    <property type="entry name" value="Mrp_NBP35"/>
    <property type="match status" value="1"/>
</dbReference>
<evidence type="ECO:0000313" key="10">
    <source>
        <dbReference type="EMBL" id="KPQ32030.1"/>
    </source>
</evidence>
<evidence type="ECO:0000256" key="8">
    <source>
        <dbReference type="HAMAP-Rule" id="MF_02040"/>
    </source>
</evidence>
<accession>A0A0P7YPQ9</accession>
<dbReference type="InterPro" id="IPR044304">
    <property type="entry name" value="NUBPL-like"/>
</dbReference>
<dbReference type="InterPro" id="IPR027417">
    <property type="entry name" value="P-loop_NTPase"/>
</dbReference>
<keyword evidence="8" id="KW-0378">Hydrolase</keyword>
<protein>
    <recommendedName>
        <fullName evidence="8">Iron-sulfur cluster carrier protein</fullName>
    </recommendedName>
</protein>
<dbReference type="GO" id="GO:0005524">
    <property type="term" value="F:ATP binding"/>
    <property type="evidence" value="ECO:0007669"/>
    <property type="project" value="UniProtKB-UniRule"/>
</dbReference>
<dbReference type="InterPro" id="IPR033756">
    <property type="entry name" value="YlxH/NBP35"/>
</dbReference>
<gene>
    <name evidence="10" type="primary">mrp-2</name>
    <name evidence="10" type="ORF">HLUCCA11_22515</name>
</gene>
<evidence type="ECO:0000256" key="1">
    <source>
        <dbReference type="ARBA" id="ARBA00007352"/>
    </source>
</evidence>
<dbReference type="GO" id="GO:0051539">
    <property type="term" value="F:4 iron, 4 sulfur cluster binding"/>
    <property type="evidence" value="ECO:0007669"/>
    <property type="project" value="TreeGrafter"/>
</dbReference>
<dbReference type="PANTHER" id="PTHR42961:SF2">
    <property type="entry name" value="IRON-SULFUR PROTEIN NUBPL"/>
    <property type="match status" value="1"/>
</dbReference>
<comment type="similarity">
    <text evidence="8">Belongs to the Mrp/NBP35 ATP-binding proteins family.</text>
</comment>
<dbReference type="STRING" id="1666911.HLUCCA11_22515"/>
<evidence type="ECO:0000256" key="7">
    <source>
        <dbReference type="ARBA" id="ARBA00023014"/>
    </source>
</evidence>
<dbReference type="GO" id="GO:0046872">
    <property type="term" value="F:metal ion binding"/>
    <property type="evidence" value="ECO:0007669"/>
    <property type="project" value="UniProtKB-KW"/>
</dbReference>
<keyword evidence="4 8" id="KW-0547">Nucleotide-binding</keyword>
<dbReference type="HAMAP" id="MF_02040">
    <property type="entry name" value="Mrp_NBP35"/>
    <property type="match status" value="1"/>
</dbReference>
<dbReference type="PANTHER" id="PTHR42961">
    <property type="entry name" value="IRON-SULFUR PROTEIN NUBPL"/>
    <property type="match status" value="1"/>
</dbReference>
<comment type="function">
    <text evidence="8">Binds and transfers iron-sulfur (Fe-S) clusters to target apoproteins. Can hydrolyze ATP.</text>
</comment>
<evidence type="ECO:0000256" key="6">
    <source>
        <dbReference type="ARBA" id="ARBA00023004"/>
    </source>
</evidence>
<feature type="binding site" evidence="8">
    <location>
        <begin position="125"/>
        <end position="132"/>
    </location>
    <ligand>
        <name>ATP</name>
        <dbReference type="ChEBI" id="CHEBI:30616"/>
    </ligand>
</feature>
<name>A0A0P7YPQ9_9CYAN</name>
<dbReference type="Pfam" id="PF10609">
    <property type="entry name" value="ParA"/>
    <property type="match status" value="1"/>
</dbReference>
<keyword evidence="5 8" id="KW-0067">ATP-binding</keyword>
<evidence type="ECO:0000256" key="3">
    <source>
        <dbReference type="ARBA" id="ARBA00022723"/>
    </source>
</evidence>
<evidence type="ECO:0000256" key="5">
    <source>
        <dbReference type="ARBA" id="ARBA00022840"/>
    </source>
</evidence>
<dbReference type="Proteomes" id="UP000050465">
    <property type="component" value="Unassembled WGS sequence"/>
</dbReference>
<keyword evidence="6 8" id="KW-0408">Iron</keyword>
<dbReference type="Gene3D" id="3.40.50.300">
    <property type="entry name" value="P-loop containing nucleotide triphosphate hydrolases"/>
    <property type="match status" value="1"/>
</dbReference>
<reference evidence="10 11" key="1">
    <citation type="submission" date="2015-09" db="EMBL/GenBank/DDBJ databases">
        <title>Identification and resolution of microdiversity through metagenomic sequencing of parallel consortia.</title>
        <authorList>
            <person name="Nelson W.C."/>
            <person name="Romine M.F."/>
            <person name="Lindemann S.R."/>
        </authorList>
    </citation>
    <scope>NUCLEOTIDE SEQUENCE [LARGE SCALE GENOMIC DNA]</scope>
    <source>
        <strain evidence="10">Ana</strain>
    </source>
</reference>
<dbReference type="SUPFAM" id="SSF117916">
    <property type="entry name" value="Fe-S cluster assembly (FSCA) domain-like"/>
    <property type="match status" value="1"/>
</dbReference>
<comment type="similarity">
    <text evidence="2">In the C-terminal section; belongs to the Mrp/NBP35 ATP-binding proteins family.</text>
</comment>
<keyword evidence="7 8" id="KW-0411">Iron-sulfur</keyword>
<evidence type="ECO:0000256" key="4">
    <source>
        <dbReference type="ARBA" id="ARBA00022741"/>
    </source>
</evidence>
<dbReference type="InterPro" id="IPR002744">
    <property type="entry name" value="MIP18-like"/>
</dbReference>
<dbReference type="GO" id="GO:0016887">
    <property type="term" value="F:ATP hydrolysis activity"/>
    <property type="evidence" value="ECO:0007669"/>
    <property type="project" value="UniProtKB-UniRule"/>
</dbReference>
<sequence length="403" mass="42441">MPNHESPFIRQSFKAAHETAHETAHTADGSLETSLAAAAQKQAAIACLKQVIDPILNNNIVDLGMVRNLRVVDNYVYFRLYVGVHQQDLKDQAQRSLADLSWCEKAYIQICTIPGVRTTLAVSSGKGGVGKSTTAVNLAAALTQTGAKVGVLDADIYGPNVPQMLGLGHADVEIVKTAQGDRFKPLEAHGIQVMSVGLLAAPEHPLAWRGPVLHKIITQFIQEVDWGDLDYLLIDLPPGTGDAQITIIQESPICGVVMVTTPQQVAVSDVRRSIHMFRQVGVPVLGLVENMSYLICGCCGDRTSIFGTGGGEQMAAELSVPLLGQVPIDPNICARGDSGQPLPLADKDAPLSKVFEAIAQGLNNTFTPSLKPVSAALSSAALSSAALSSAALSSAALSSAALR</sequence>
<evidence type="ECO:0000313" key="11">
    <source>
        <dbReference type="Proteomes" id="UP000050465"/>
    </source>
</evidence>
<dbReference type="FunFam" id="3.40.50.300:FF:001119">
    <property type="entry name" value="Iron-sulfur cluster carrier protein"/>
    <property type="match status" value="1"/>
</dbReference>